<feature type="domain" description="Methionyl/Leucyl tRNA synthetase" evidence="9">
    <location>
        <begin position="60"/>
        <end position="196"/>
    </location>
</feature>
<dbReference type="SUPFAM" id="SSF52374">
    <property type="entry name" value="Nucleotidylyl transferase"/>
    <property type="match status" value="1"/>
</dbReference>
<evidence type="ECO:0000256" key="5">
    <source>
        <dbReference type="ARBA" id="ARBA00022840"/>
    </source>
</evidence>
<organism evidence="10 11">
    <name type="scientific">Caenorhabditis japonica</name>
    <dbReference type="NCBI Taxonomy" id="281687"/>
    <lineage>
        <taxon>Eukaryota</taxon>
        <taxon>Metazoa</taxon>
        <taxon>Ecdysozoa</taxon>
        <taxon>Nematoda</taxon>
        <taxon>Chromadorea</taxon>
        <taxon>Rhabditida</taxon>
        <taxon>Rhabditina</taxon>
        <taxon>Rhabditomorpha</taxon>
        <taxon>Rhabditoidea</taxon>
        <taxon>Rhabditidae</taxon>
        <taxon>Peloderinae</taxon>
        <taxon>Caenorhabditis</taxon>
    </lineage>
</organism>
<dbReference type="AlphaFoldDB" id="A0A8R1IEJ1"/>
<dbReference type="Gene3D" id="3.40.50.620">
    <property type="entry name" value="HUPs"/>
    <property type="match status" value="1"/>
</dbReference>
<dbReference type="FunFam" id="3.40.50.620:FF:000003">
    <property type="entry name" value="Leucine--tRNA ligase"/>
    <property type="match status" value="1"/>
</dbReference>
<dbReference type="InterPro" id="IPR015413">
    <property type="entry name" value="Methionyl/Leucyl_tRNA_Synth"/>
</dbReference>
<dbReference type="PANTHER" id="PTHR43740:SF2">
    <property type="entry name" value="LEUCINE--TRNA LIGASE, MITOCHONDRIAL"/>
    <property type="match status" value="1"/>
</dbReference>
<keyword evidence="4 8" id="KW-0547">Nucleotide-binding</keyword>
<dbReference type="GO" id="GO:0005739">
    <property type="term" value="C:mitochondrion"/>
    <property type="evidence" value="ECO:0007669"/>
    <property type="project" value="TreeGrafter"/>
</dbReference>
<evidence type="ECO:0000259" key="9">
    <source>
        <dbReference type="Pfam" id="PF09334"/>
    </source>
</evidence>
<evidence type="ECO:0000313" key="11">
    <source>
        <dbReference type="Proteomes" id="UP000005237"/>
    </source>
</evidence>
<reference evidence="11" key="1">
    <citation type="submission" date="2010-08" db="EMBL/GenBank/DDBJ databases">
        <authorList>
            <consortium name="Caenorhabditis japonica Sequencing Consortium"/>
            <person name="Wilson R.K."/>
        </authorList>
    </citation>
    <scope>NUCLEOTIDE SEQUENCE [LARGE SCALE GENOMIC DNA]</scope>
    <source>
        <strain evidence="11">DF5081</strain>
    </source>
</reference>
<dbReference type="PRINTS" id="PR00985">
    <property type="entry name" value="TRNASYNTHLEU"/>
</dbReference>
<dbReference type="InterPro" id="IPR001412">
    <property type="entry name" value="aa-tRNA-synth_I_CS"/>
</dbReference>
<evidence type="ECO:0000256" key="6">
    <source>
        <dbReference type="ARBA" id="ARBA00022917"/>
    </source>
</evidence>
<dbReference type="EC" id="6.1.1.4" evidence="2"/>
<sequence length="364" mass="42182">MRWVTLQQIRRIGSALQWPLRDATRISESTKLLENHWSSTLVDSFQSSKLKPSRLGEKKYILSMFPYPSGRLHMGHMRVYTISDATARYYRLNGYDVIHPIGWDSFGLPAENAARDKGVDPREWTVKNVETMKEQLIKTHILFDWEREISTCEPNFFRWTQWIFCQLFERGLVKRTSAEVNWDPVDKTVLAAEQIDSDGRSWRSGAKAEKKKLRQWMVETPKYAKRLQEGLKKMSEQWGEVADIQSNWIGKCDVFRFMLPVQKDGNSDEFLDLRIQDISQISNAQFLVLKQSHSLADPQATEFPYKLPLKVLNGVNGRTMDVIVVEDSYQPDVPSFLNARIGDFTTDKVLAGKFGIHEEKTNEI</sequence>
<name>A0A8R1IEJ1_CAEJA</name>
<keyword evidence="5 8" id="KW-0067">ATP-binding</keyword>
<dbReference type="Proteomes" id="UP000005237">
    <property type="component" value="Unassembled WGS sequence"/>
</dbReference>
<proteinExistence type="inferred from homology"/>
<evidence type="ECO:0000256" key="4">
    <source>
        <dbReference type="ARBA" id="ARBA00022741"/>
    </source>
</evidence>
<dbReference type="GO" id="GO:0005524">
    <property type="term" value="F:ATP binding"/>
    <property type="evidence" value="ECO:0007669"/>
    <property type="project" value="UniProtKB-KW"/>
</dbReference>
<evidence type="ECO:0000256" key="2">
    <source>
        <dbReference type="ARBA" id="ARBA00013164"/>
    </source>
</evidence>
<dbReference type="GO" id="GO:0032543">
    <property type="term" value="P:mitochondrial translation"/>
    <property type="evidence" value="ECO:0007669"/>
    <property type="project" value="TreeGrafter"/>
</dbReference>
<keyword evidence="11" id="KW-1185">Reference proteome</keyword>
<keyword evidence="3 8" id="KW-0436">Ligase</keyword>
<evidence type="ECO:0000256" key="8">
    <source>
        <dbReference type="RuleBase" id="RU363039"/>
    </source>
</evidence>
<evidence type="ECO:0000313" key="10">
    <source>
        <dbReference type="EnsemblMetazoa" id="CJA34461.1"/>
    </source>
</evidence>
<dbReference type="PROSITE" id="PS00178">
    <property type="entry name" value="AA_TRNA_LIGASE_I"/>
    <property type="match status" value="1"/>
</dbReference>
<dbReference type="InterPro" id="IPR014729">
    <property type="entry name" value="Rossmann-like_a/b/a_fold"/>
</dbReference>
<evidence type="ECO:0000256" key="1">
    <source>
        <dbReference type="ARBA" id="ARBA00005594"/>
    </source>
</evidence>
<dbReference type="InterPro" id="IPR002302">
    <property type="entry name" value="Leu-tRNA-ligase"/>
</dbReference>
<dbReference type="GO" id="GO:0004823">
    <property type="term" value="F:leucine-tRNA ligase activity"/>
    <property type="evidence" value="ECO:0007669"/>
    <property type="project" value="UniProtKB-EC"/>
</dbReference>
<dbReference type="GO" id="GO:0006429">
    <property type="term" value="P:leucyl-tRNA aminoacylation"/>
    <property type="evidence" value="ECO:0007669"/>
    <property type="project" value="InterPro"/>
</dbReference>
<evidence type="ECO:0000256" key="3">
    <source>
        <dbReference type="ARBA" id="ARBA00022598"/>
    </source>
</evidence>
<protein>
    <recommendedName>
        <fullName evidence="2">leucine--tRNA ligase</fullName>
        <ecNumber evidence="2">6.1.1.4</ecNumber>
    </recommendedName>
</protein>
<reference evidence="10" key="2">
    <citation type="submission" date="2022-06" db="UniProtKB">
        <authorList>
            <consortium name="EnsemblMetazoa"/>
        </authorList>
    </citation>
    <scope>IDENTIFICATION</scope>
    <source>
        <strain evidence="10">DF5081</strain>
    </source>
</reference>
<keyword evidence="7 8" id="KW-0030">Aminoacyl-tRNA synthetase</keyword>
<dbReference type="PANTHER" id="PTHR43740">
    <property type="entry name" value="LEUCYL-TRNA SYNTHETASE"/>
    <property type="match status" value="1"/>
</dbReference>
<comment type="similarity">
    <text evidence="1 8">Belongs to the class-I aminoacyl-tRNA synthetase family.</text>
</comment>
<dbReference type="Pfam" id="PF09334">
    <property type="entry name" value="tRNA-synt_1g"/>
    <property type="match status" value="1"/>
</dbReference>
<keyword evidence="6 8" id="KW-0648">Protein biosynthesis</keyword>
<accession>A0A8R1IEJ1</accession>
<evidence type="ECO:0000256" key="7">
    <source>
        <dbReference type="ARBA" id="ARBA00023146"/>
    </source>
</evidence>
<dbReference type="EnsemblMetazoa" id="CJA34461.1">
    <property type="protein sequence ID" value="CJA34461.1"/>
    <property type="gene ID" value="WBGene00210308"/>
</dbReference>